<proteinExistence type="predicted"/>
<dbReference type="EMBL" id="KN402042">
    <property type="protein sequence ID" value="KHG14661.1"/>
    <property type="molecule type" value="Genomic_DNA"/>
</dbReference>
<sequence length="24" mass="2778">MALTYTTTCTEISISSNHNYHIYN</sequence>
<evidence type="ECO:0000313" key="2">
    <source>
        <dbReference type="Proteomes" id="UP000032142"/>
    </source>
</evidence>
<name>A0A0B0NU97_GOSAR</name>
<organism evidence="1 2">
    <name type="scientific">Gossypium arboreum</name>
    <name type="common">Tree cotton</name>
    <name type="synonym">Gossypium nanking</name>
    <dbReference type="NCBI Taxonomy" id="29729"/>
    <lineage>
        <taxon>Eukaryota</taxon>
        <taxon>Viridiplantae</taxon>
        <taxon>Streptophyta</taxon>
        <taxon>Embryophyta</taxon>
        <taxon>Tracheophyta</taxon>
        <taxon>Spermatophyta</taxon>
        <taxon>Magnoliopsida</taxon>
        <taxon>eudicotyledons</taxon>
        <taxon>Gunneridae</taxon>
        <taxon>Pentapetalae</taxon>
        <taxon>rosids</taxon>
        <taxon>malvids</taxon>
        <taxon>Malvales</taxon>
        <taxon>Malvaceae</taxon>
        <taxon>Malvoideae</taxon>
        <taxon>Gossypium</taxon>
    </lineage>
</organism>
<keyword evidence="2" id="KW-1185">Reference proteome</keyword>
<gene>
    <name evidence="1" type="ORF">F383_17621</name>
</gene>
<reference evidence="2" key="1">
    <citation type="submission" date="2014-09" db="EMBL/GenBank/DDBJ databases">
        <authorList>
            <person name="Mudge J."/>
            <person name="Ramaraj T."/>
            <person name="Lindquist I.E."/>
            <person name="Bharti A.K."/>
            <person name="Sundararajan A."/>
            <person name="Cameron C.T."/>
            <person name="Woodward J.E."/>
            <person name="May G.D."/>
            <person name="Brubaker C."/>
            <person name="Broadhvest J."/>
            <person name="Wilkins T.A."/>
        </authorList>
    </citation>
    <scope>NUCLEOTIDE SEQUENCE</scope>
    <source>
        <strain evidence="2">cv. AKA8401</strain>
    </source>
</reference>
<protein>
    <submittedName>
        <fullName evidence="1">Uncharacterized protein</fullName>
    </submittedName>
</protein>
<evidence type="ECO:0000313" key="1">
    <source>
        <dbReference type="EMBL" id="KHG14661.1"/>
    </source>
</evidence>
<accession>A0A0B0NU97</accession>
<dbReference type="AlphaFoldDB" id="A0A0B0NU97"/>
<dbReference type="Proteomes" id="UP000032142">
    <property type="component" value="Unassembled WGS sequence"/>
</dbReference>